<keyword evidence="1" id="KW-0677">Repeat</keyword>
<dbReference type="Gene3D" id="1.25.10.10">
    <property type="entry name" value="Leucine-rich Repeat Variant"/>
    <property type="match status" value="1"/>
</dbReference>
<dbReference type="InterPro" id="IPR011989">
    <property type="entry name" value="ARM-like"/>
</dbReference>
<dbReference type="AlphaFoldDB" id="V7AMB2"/>
<dbReference type="SMART" id="SM01349">
    <property type="entry name" value="TOG"/>
    <property type="match status" value="1"/>
</dbReference>
<dbReference type="SMR" id="V7AMB2"/>
<dbReference type="Gramene" id="ESW06003">
    <property type="protein sequence ID" value="ESW06003"/>
    <property type="gene ID" value="PHAVU_010G011500g"/>
</dbReference>
<dbReference type="eggNOG" id="KOG2160">
    <property type="taxonomic scope" value="Eukaryota"/>
</dbReference>
<protein>
    <recommendedName>
        <fullName evidence="3">TOG domain-containing protein</fullName>
    </recommendedName>
</protein>
<dbReference type="SUPFAM" id="SSF48371">
    <property type="entry name" value="ARM repeat"/>
    <property type="match status" value="1"/>
</dbReference>
<dbReference type="GO" id="GO:0000774">
    <property type="term" value="F:adenyl-nucleotide exchange factor activity"/>
    <property type="evidence" value="ECO:0007669"/>
    <property type="project" value="TreeGrafter"/>
</dbReference>
<keyword evidence="5" id="KW-1185">Reference proteome</keyword>
<sequence length="391" mass="43532">MAKEGPNWDGLLKWSIANSDGTTPSSNLSEEDRRWFMEAMQAQTIDVVKRMKEITLVMQTPEEVLKDQGITTGDIEDMLEELQEHVESIDMANDLHSIGGLVPLLGYLKNSHANIRAKAADVVTTIVQNNPRSQQLVMEANGFEPLIYNFSSDPDVTVRTKALGAISSLIRHNKPGITAFRLANGYAALKDALTSENVRFQRKALNLIHYLLHENNSDCNIVNELGFPRMFMHLASSEDSDVREAALRSLLELAHNTKDHTEEHSEKMKQLLQERINNISLMSDEDLGAVREERQLLDSLWSSCFNEPSSLREKGLLVLPGEDTPPPDVASKYFESPLRSSTVNPSSSHNDSNNEKKVTPLLLGSSPLSADSNNPVSSNREADDRSQTNAR</sequence>
<feature type="region of interest" description="Disordered" evidence="2">
    <location>
        <begin position="317"/>
        <end position="391"/>
    </location>
</feature>
<dbReference type="Proteomes" id="UP000000226">
    <property type="component" value="Chromosome 10"/>
</dbReference>
<evidence type="ECO:0000256" key="2">
    <source>
        <dbReference type="SAM" id="MobiDB-lite"/>
    </source>
</evidence>
<accession>V7AMB2</accession>
<name>V7AMB2_PHAVU</name>
<evidence type="ECO:0000313" key="4">
    <source>
        <dbReference type="EMBL" id="ESW06003.1"/>
    </source>
</evidence>
<dbReference type="PANTHER" id="PTHR19316">
    <property type="entry name" value="PROTEIN FOLDING REGULATOR"/>
    <property type="match status" value="1"/>
</dbReference>
<dbReference type="InterPro" id="IPR050693">
    <property type="entry name" value="Hsp70_NEF-Inhibitors"/>
</dbReference>
<dbReference type="GO" id="GO:0005783">
    <property type="term" value="C:endoplasmic reticulum"/>
    <property type="evidence" value="ECO:0007669"/>
    <property type="project" value="TreeGrafter"/>
</dbReference>
<feature type="compositionally biased region" description="Polar residues" evidence="2">
    <location>
        <begin position="338"/>
        <end position="351"/>
    </location>
</feature>
<dbReference type="STRING" id="3885.V7AMB2"/>
<reference evidence="5" key="1">
    <citation type="journal article" date="2014" name="Nat. Genet.">
        <title>A reference genome for common bean and genome-wide analysis of dual domestications.</title>
        <authorList>
            <person name="Schmutz J."/>
            <person name="McClean P.E."/>
            <person name="Mamidi S."/>
            <person name="Wu G.A."/>
            <person name="Cannon S.B."/>
            <person name="Grimwood J."/>
            <person name="Jenkins J."/>
            <person name="Shu S."/>
            <person name="Song Q."/>
            <person name="Chavarro C."/>
            <person name="Torres-Torres M."/>
            <person name="Geffroy V."/>
            <person name="Moghaddam S.M."/>
            <person name="Gao D."/>
            <person name="Abernathy B."/>
            <person name="Barry K."/>
            <person name="Blair M."/>
            <person name="Brick M.A."/>
            <person name="Chovatia M."/>
            <person name="Gepts P."/>
            <person name="Goodstein D.M."/>
            <person name="Gonzales M."/>
            <person name="Hellsten U."/>
            <person name="Hyten D.L."/>
            <person name="Jia G."/>
            <person name="Kelly J.D."/>
            <person name="Kudrna D."/>
            <person name="Lee R."/>
            <person name="Richard M.M."/>
            <person name="Miklas P.N."/>
            <person name="Osorno J.M."/>
            <person name="Rodrigues J."/>
            <person name="Thareau V."/>
            <person name="Urrea C.A."/>
            <person name="Wang M."/>
            <person name="Yu Y."/>
            <person name="Zhang M."/>
            <person name="Wing R.A."/>
            <person name="Cregan P.B."/>
            <person name="Rokhsar D.S."/>
            <person name="Jackson S.A."/>
        </authorList>
    </citation>
    <scope>NUCLEOTIDE SEQUENCE [LARGE SCALE GENOMIC DNA]</scope>
    <source>
        <strain evidence="5">cv. G19833</strain>
    </source>
</reference>
<organism evidence="4 5">
    <name type="scientific">Phaseolus vulgaris</name>
    <name type="common">Kidney bean</name>
    <name type="synonym">French bean</name>
    <dbReference type="NCBI Taxonomy" id="3885"/>
    <lineage>
        <taxon>Eukaryota</taxon>
        <taxon>Viridiplantae</taxon>
        <taxon>Streptophyta</taxon>
        <taxon>Embryophyta</taxon>
        <taxon>Tracheophyta</taxon>
        <taxon>Spermatophyta</taxon>
        <taxon>Magnoliopsida</taxon>
        <taxon>eudicotyledons</taxon>
        <taxon>Gunneridae</taxon>
        <taxon>Pentapetalae</taxon>
        <taxon>rosids</taxon>
        <taxon>fabids</taxon>
        <taxon>Fabales</taxon>
        <taxon>Fabaceae</taxon>
        <taxon>Papilionoideae</taxon>
        <taxon>50 kb inversion clade</taxon>
        <taxon>NPAAA clade</taxon>
        <taxon>indigoferoid/millettioid clade</taxon>
        <taxon>Phaseoleae</taxon>
        <taxon>Phaseolus</taxon>
    </lineage>
</organism>
<proteinExistence type="predicted"/>
<gene>
    <name evidence="4" type="ORF">PHAVU_010G011500g</name>
</gene>
<dbReference type="FunFam" id="1.25.10.10:FF:000157">
    <property type="entry name" value="Hsp70-binding protein 1"/>
    <property type="match status" value="1"/>
</dbReference>
<dbReference type="InterPro" id="IPR013918">
    <property type="entry name" value="Nucleotide_exch_fac_Fes1"/>
</dbReference>
<feature type="compositionally biased region" description="Basic and acidic residues" evidence="2">
    <location>
        <begin position="380"/>
        <end position="391"/>
    </location>
</feature>
<evidence type="ECO:0000256" key="1">
    <source>
        <dbReference type="ARBA" id="ARBA00022737"/>
    </source>
</evidence>
<dbReference type="InterPro" id="IPR016024">
    <property type="entry name" value="ARM-type_fold"/>
</dbReference>
<dbReference type="OrthoDB" id="10250458at2759"/>
<feature type="domain" description="TOG" evidence="3">
    <location>
        <begin position="46"/>
        <end position="285"/>
    </location>
</feature>
<dbReference type="InterPro" id="IPR034085">
    <property type="entry name" value="TOG"/>
</dbReference>
<evidence type="ECO:0000259" key="3">
    <source>
        <dbReference type="SMART" id="SM01349"/>
    </source>
</evidence>
<feature type="compositionally biased region" description="Polar residues" evidence="2">
    <location>
        <begin position="366"/>
        <end position="379"/>
    </location>
</feature>
<dbReference type="Pfam" id="PF08609">
    <property type="entry name" value="Fes1"/>
    <property type="match status" value="1"/>
</dbReference>
<dbReference type="OMA" id="CHVQSGL"/>
<evidence type="ECO:0000313" key="5">
    <source>
        <dbReference type="Proteomes" id="UP000000226"/>
    </source>
</evidence>
<dbReference type="PANTHER" id="PTHR19316:SF18">
    <property type="entry name" value="HSP70-BINDING PROTEIN 1"/>
    <property type="match status" value="1"/>
</dbReference>
<dbReference type="EMBL" id="CM002297">
    <property type="protein sequence ID" value="ESW06003.1"/>
    <property type="molecule type" value="Genomic_DNA"/>
</dbReference>